<feature type="transmembrane region" description="Helical" evidence="2">
    <location>
        <begin position="91"/>
        <end position="113"/>
    </location>
</feature>
<keyword evidence="2" id="KW-0472">Membrane</keyword>
<keyword evidence="2" id="KW-1133">Transmembrane helix</keyword>
<dbReference type="AlphaFoldDB" id="A0A6J8AB98"/>
<dbReference type="Proteomes" id="UP000507470">
    <property type="component" value="Unassembled WGS sequence"/>
</dbReference>
<reference evidence="3 4" key="1">
    <citation type="submission" date="2020-06" db="EMBL/GenBank/DDBJ databases">
        <authorList>
            <person name="Li R."/>
            <person name="Bekaert M."/>
        </authorList>
    </citation>
    <scope>NUCLEOTIDE SEQUENCE [LARGE SCALE GENOMIC DNA]</scope>
    <source>
        <strain evidence="4">wild</strain>
    </source>
</reference>
<organism evidence="3 4">
    <name type="scientific">Mytilus coruscus</name>
    <name type="common">Sea mussel</name>
    <dbReference type="NCBI Taxonomy" id="42192"/>
    <lineage>
        <taxon>Eukaryota</taxon>
        <taxon>Metazoa</taxon>
        <taxon>Spiralia</taxon>
        <taxon>Lophotrochozoa</taxon>
        <taxon>Mollusca</taxon>
        <taxon>Bivalvia</taxon>
        <taxon>Autobranchia</taxon>
        <taxon>Pteriomorphia</taxon>
        <taxon>Mytilida</taxon>
        <taxon>Mytiloidea</taxon>
        <taxon>Mytilidae</taxon>
        <taxon>Mytilinae</taxon>
        <taxon>Mytilus</taxon>
    </lineage>
</organism>
<dbReference type="GO" id="GO:0004842">
    <property type="term" value="F:ubiquitin-protein transferase activity"/>
    <property type="evidence" value="ECO:0007669"/>
    <property type="project" value="InterPro"/>
</dbReference>
<proteinExistence type="predicted"/>
<gene>
    <name evidence="3" type="ORF">MCOR_5923</name>
</gene>
<evidence type="ECO:0000313" key="4">
    <source>
        <dbReference type="Proteomes" id="UP000507470"/>
    </source>
</evidence>
<evidence type="ECO:0000256" key="1">
    <source>
        <dbReference type="SAM" id="MobiDB-lite"/>
    </source>
</evidence>
<evidence type="ECO:0000313" key="3">
    <source>
        <dbReference type="EMBL" id="CAC5365115.1"/>
    </source>
</evidence>
<dbReference type="EMBL" id="CACVKT020001098">
    <property type="protein sequence ID" value="CAC5365115.1"/>
    <property type="molecule type" value="Genomic_DNA"/>
</dbReference>
<dbReference type="InterPro" id="IPR035983">
    <property type="entry name" value="Hect_E3_ubiquitin_ligase"/>
</dbReference>
<dbReference type="OrthoDB" id="8957740at2759"/>
<feature type="region of interest" description="Disordered" evidence="1">
    <location>
        <begin position="1"/>
        <end position="29"/>
    </location>
</feature>
<keyword evidence="2" id="KW-0812">Transmembrane</keyword>
<sequence>MDVCKQKIHQDDDDDDMFMSNNEPVGEETSGEALIEIENNSRSDLQVISDTDLTASDDDLPDPGFAPQTSAEETIQIASHERVSRKPTYHIWLVLKTTSIFLTGQLFAMSLVFGGPAPSMMSPLMRKFVLSTDPVPTIDDIKDPIFYRQIKKLADAQTAEEACNLLEKSETLHQLMGISKPIRNKQNKENLIQKMLNFMMIENMKAAYNG</sequence>
<feature type="compositionally biased region" description="Basic and acidic residues" evidence="1">
    <location>
        <begin position="1"/>
        <end position="10"/>
    </location>
</feature>
<evidence type="ECO:0000256" key="2">
    <source>
        <dbReference type="SAM" id="Phobius"/>
    </source>
</evidence>
<protein>
    <submittedName>
        <fullName evidence="3">Uncharacterized protein</fullName>
    </submittedName>
</protein>
<dbReference type="SUPFAM" id="SSF56204">
    <property type="entry name" value="Hect, E3 ligase catalytic domain"/>
    <property type="match status" value="1"/>
</dbReference>
<accession>A0A6J8AB98</accession>
<name>A0A6J8AB98_MYTCO</name>
<keyword evidence="4" id="KW-1185">Reference proteome</keyword>